<dbReference type="GO" id="GO:0045259">
    <property type="term" value="C:proton-transporting ATP synthase complex"/>
    <property type="evidence" value="ECO:0007669"/>
    <property type="project" value="UniProtKB-KW"/>
</dbReference>
<dbReference type="CDD" id="cd00310">
    <property type="entry name" value="ATP-synt_Fo_a_6"/>
    <property type="match status" value="1"/>
</dbReference>
<feature type="transmembrane region" description="Helical" evidence="11">
    <location>
        <begin position="33"/>
        <end position="51"/>
    </location>
</feature>
<dbReference type="HAMAP" id="MF_01393">
    <property type="entry name" value="ATP_synth_a_bact"/>
    <property type="match status" value="1"/>
</dbReference>
<comment type="subcellular location">
    <subcellularLocation>
        <location evidence="11">Cell membrane</location>
        <topology evidence="11">Multi-pass membrane protein</topology>
    </subcellularLocation>
    <subcellularLocation>
        <location evidence="1">Membrane</location>
        <topology evidence="1">Multi-pass membrane protein</topology>
    </subcellularLocation>
</comment>
<keyword evidence="11" id="KW-1003">Cell membrane</keyword>
<keyword evidence="9 11" id="KW-0472">Membrane</keyword>
<dbReference type="Pfam" id="PF00119">
    <property type="entry name" value="ATP-synt_A"/>
    <property type="match status" value="1"/>
</dbReference>
<dbReference type="InterPro" id="IPR035908">
    <property type="entry name" value="F0_ATP_A_sf"/>
</dbReference>
<reference evidence="12 13" key="1">
    <citation type="journal article" date="2010" name="PLoS ONE">
        <title>The glycobiome of the rumen bacterium Butyrivibrio proteoclasticus B316(T) highlights adaptation to a polysaccharide-rich environment.</title>
        <authorList>
            <person name="Kelly W.J."/>
            <person name="Leahy S.C."/>
            <person name="Altermann E."/>
            <person name="Yeoman C.J."/>
            <person name="Dunne J.C."/>
            <person name="Kong Z."/>
            <person name="Pacheco D.M."/>
            <person name="Li D."/>
            <person name="Noel S.J."/>
            <person name="Moon C.D."/>
            <person name="Cookson A.L."/>
            <person name="Attwood G.T."/>
        </authorList>
    </citation>
    <scope>NUCLEOTIDE SEQUENCE [LARGE SCALE GENOMIC DNA]</scope>
    <source>
        <strain evidence="13">ATCC 51982 / DSM 14932 / B316</strain>
    </source>
</reference>
<name>E0RW46_BUTPB</name>
<keyword evidence="5 11" id="KW-0812">Transmembrane</keyword>
<feature type="transmembrane region" description="Helical" evidence="11">
    <location>
        <begin position="88"/>
        <end position="109"/>
    </location>
</feature>
<evidence type="ECO:0000313" key="12">
    <source>
        <dbReference type="EMBL" id="ADL32912.1"/>
    </source>
</evidence>
<evidence type="ECO:0000256" key="1">
    <source>
        <dbReference type="ARBA" id="ARBA00004141"/>
    </source>
</evidence>
<keyword evidence="10 11" id="KW-0066">ATP synthesis</keyword>
<keyword evidence="12" id="KW-0378">Hydrolase</keyword>
<dbReference type="EMBL" id="CP001810">
    <property type="protein sequence ID" value="ADL32912.1"/>
    <property type="molecule type" value="Genomic_DNA"/>
</dbReference>
<evidence type="ECO:0000313" key="13">
    <source>
        <dbReference type="Proteomes" id="UP000001299"/>
    </source>
</evidence>
<keyword evidence="6 11" id="KW-0375">Hydrogen ion transport</keyword>
<dbReference type="KEGG" id="bpb:bpr_I0162"/>
<dbReference type="RefSeq" id="WP_013279571.1">
    <property type="nucleotide sequence ID" value="NC_014387.1"/>
</dbReference>
<evidence type="ECO:0000256" key="2">
    <source>
        <dbReference type="ARBA" id="ARBA00006810"/>
    </source>
</evidence>
<keyword evidence="13" id="KW-1185">Reference proteome</keyword>
<comment type="subunit">
    <text evidence="11">F-type ATPases have 2 components, CF(1) - the catalytic core - and CF(0) - the membrane proton channel. CF(1) has five subunits: alpha(3), beta(3), gamma(1), delta(1), epsilon(1). CF(0) has three main subunits: a(1), b(2) and c(9-12). The alpha and beta chains form an alternating ring which encloses part of the gamma chain. CF(1) is attached to CF(0) by a central stalk formed by the gamma and epsilon chains, while a peripheral stalk is formed by the delta and b chains.</text>
</comment>
<dbReference type="SUPFAM" id="SSF81336">
    <property type="entry name" value="F1F0 ATP synthase subunit A"/>
    <property type="match status" value="1"/>
</dbReference>
<keyword evidence="8 11" id="KW-0406">Ion transport</keyword>
<keyword evidence="7 11" id="KW-1133">Transmembrane helix</keyword>
<dbReference type="Gene3D" id="1.20.120.220">
    <property type="entry name" value="ATP synthase, F0 complex, subunit A"/>
    <property type="match status" value="1"/>
</dbReference>
<keyword evidence="3 11" id="KW-0813">Transport</keyword>
<evidence type="ECO:0000256" key="3">
    <source>
        <dbReference type="ARBA" id="ARBA00022448"/>
    </source>
</evidence>
<dbReference type="STRING" id="515622.bpr_I0162"/>
<dbReference type="InterPro" id="IPR000568">
    <property type="entry name" value="ATP_synth_F0_asu"/>
</dbReference>
<evidence type="ECO:0000256" key="6">
    <source>
        <dbReference type="ARBA" id="ARBA00022781"/>
    </source>
</evidence>
<dbReference type="GO" id="GO:0042777">
    <property type="term" value="P:proton motive force-driven plasma membrane ATP synthesis"/>
    <property type="evidence" value="ECO:0007669"/>
    <property type="project" value="TreeGrafter"/>
</dbReference>
<dbReference type="GO" id="GO:0016787">
    <property type="term" value="F:hydrolase activity"/>
    <property type="evidence" value="ECO:0007669"/>
    <property type="project" value="UniProtKB-KW"/>
</dbReference>
<dbReference type="HOGENOM" id="CLU_041018_2_0_9"/>
<dbReference type="AlphaFoldDB" id="E0RW46"/>
<dbReference type="PANTHER" id="PTHR42823:SF3">
    <property type="entry name" value="ATP SYNTHASE SUBUNIT A, CHLOROPLASTIC"/>
    <property type="match status" value="1"/>
</dbReference>
<evidence type="ECO:0000256" key="8">
    <source>
        <dbReference type="ARBA" id="ARBA00023065"/>
    </source>
</evidence>
<sequence length="256" mass="27539">MSNGFEVDYAVVYKTFHTGIPILGDFKLTETLIVSWIVMAIITGLCIFLTRDLKVENISKRQAFAEMLVETGNNFVRNNTGGNKFDKLIPFVSALFATSVISNLISLIGLRSPTADLSTEAAWAVVVFIMITATKIKTNGFGGYLKGFTTPIAVMTPFNILSELATPVSMACRHFGNILSGVVIDGLIYWALGLASAALFGLIPGAVGSFLSKIPILGIGIPAVTGVYFDWFSGCMQAFIFCMLTVMYIANAAEEG</sequence>
<dbReference type="Proteomes" id="UP000001299">
    <property type="component" value="Chromosome 1"/>
</dbReference>
<comment type="similarity">
    <text evidence="2 11">Belongs to the ATPase A chain family.</text>
</comment>
<dbReference type="PANTHER" id="PTHR42823">
    <property type="entry name" value="ATP SYNTHASE SUBUNIT A, CHLOROPLASTIC"/>
    <property type="match status" value="1"/>
</dbReference>
<accession>E0RW46</accession>
<evidence type="ECO:0000256" key="7">
    <source>
        <dbReference type="ARBA" id="ARBA00022989"/>
    </source>
</evidence>
<keyword evidence="4 11" id="KW-0138">CF(0)</keyword>
<protein>
    <recommendedName>
        <fullName evidence="11">ATP synthase subunit a</fullName>
    </recommendedName>
    <alternativeName>
        <fullName evidence="11">ATP synthase F0 sector subunit a</fullName>
    </alternativeName>
    <alternativeName>
        <fullName evidence="11">F-ATPase subunit 6</fullName>
    </alternativeName>
</protein>
<evidence type="ECO:0000256" key="4">
    <source>
        <dbReference type="ARBA" id="ARBA00022547"/>
    </source>
</evidence>
<organism evidence="12 13">
    <name type="scientific">Butyrivibrio proteoclasticus (strain ATCC 51982 / DSM 14932 / B316)</name>
    <name type="common">Clostridium proteoclasticum</name>
    <dbReference type="NCBI Taxonomy" id="515622"/>
    <lineage>
        <taxon>Bacteria</taxon>
        <taxon>Bacillati</taxon>
        <taxon>Bacillota</taxon>
        <taxon>Clostridia</taxon>
        <taxon>Lachnospirales</taxon>
        <taxon>Lachnospiraceae</taxon>
        <taxon>Butyrivibrio</taxon>
    </lineage>
</organism>
<evidence type="ECO:0000256" key="9">
    <source>
        <dbReference type="ARBA" id="ARBA00023136"/>
    </source>
</evidence>
<feature type="transmembrane region" description="Helical" evidence="11">
    <location>
        <begin position="187"/>
        <end position="211"/>
    </location>
</feature>
<dbReference type="InterPro" id="IPR045082">
    <property type="entry name" value="ATP_syn_F0_a_bact/chloroplast"/>
</dbReference>
<evidence type="ECO:0000256" key="11">
    <source>
        <dbReference type="HAMAP-Rule" id="MF_01393"/>
    </source>
</evidence>
<dbReference type="GO" id="GO:0046933">
    <property type="term" value="F:proton-transporting ATP synthase activity, rotational mechanism"/>
    <property type="evidence" value="ECO:0007669"/>
    <property type="project" value="UniProtKB-UniRule"/>
</dbReference>
<comment type="function">
    <text evidence="11">Key component of the proton channel; it plays a direct role in the translocation of protons across the membrane.</text>
</comment>
<proteinExistence type="inferred from homology"/>
<feature type="transmembrane region" description="Helical" evidence="11">
    <location>
        <begin position="231"/>
        <end position="250"/>
    </location>
</feature>
<evidence type="ECO:0000256" key="10">
    <source>
        <dbReference type="ARBA" id="ARBA00023310"/>
    </source>
</evidence>
<dbReference type="GO" id="GO:0005886">
    <property type="term" value="C:plasma membrane"/>
    <property type="evidence" value="ECO:0007669"/>
    <property type="project" value="UniProtKB-SubCell"/>
</dbReference>
<gene>
    <name evidence="11" type="primary">atpB</name>
    <name evidence="12" type="synonym">atpB1</name>
    <name evidence="12" type="ordered locus">bpr_I0162</name>
</gene>
<dbReference type="eggNOG" id="COG0356">
    <property type="taxonomic scope" value="Bacteria"/>
</dbReference>
<evidence type="ECO:0000256" key="5">
    <source>
        <dbReference type="ARBA" id="ARBA00022692"/>
    </source>
</evidence>
<feature type="transmembrane region" description="Helical" evidence="11">
    <location>
        <begin position="121"/>
        <end position="138"/>
    </location>
</feature>